<dbReference type="InterPro" id="IPR047589">
    <property type="entry name" value="DUF11_rpt"/>
</dbReference>
<evidence type="ECO:0000256" key="1">
    <source>
        <dbReference type="ARBA" id="ARBA00004613"/>
    </source>
</evidence>
<organism evidence="7">
    <name type="scientific">freshwater metagenome</name>
    <dbReference type="NCBI Taxonomy" id="449393"/>
    <lineage>
        <taxon>unclassified sequences</taxon>
        <taxon>metagenomes</taxon>
        <taxon>ecological metagenomes</taxon>
    </lineage>
</organism>
<keyword evidence="3" id="KW-0732">Signal</keyword>
<feature type="domain" description="DUF11" evidence="5">
    <location>
        <begin position="1477"/>
        <end position="1576"/>
    </location>
</feature>
<dbReference type="InterPro" id="IPR001434">
    <property type="entry name" value="OmcB-like_DUF11"/>
</dbReference>
<dbReference type="NCBIfam" id="TIGR04226">
    <property type="entry name" value="RrgB_K2N_iso_D2"/>
    <property type="match status" value="1"/>
</dbReference>
<feature type="compositionally biased region" description="Polar residues" evidence="4">
    <location>
        <begin position="973"/>
        <end position="984"/>
    </location>
</feature>
<dbReference type="SUPFAM" id="SSF117074">
    <property type="entry name" value="Hypothetical protein PA1324"/>
    <property type="match status" value="5"/>
</dbReference>
<feature type="domain" description="SD-repeat containing protein B" evidence="6">
    <location>
        <begin position="2162"/>
        <end position="2272"/>
    </location>
</feature>
<protein>
    <submittedName>
        <fullName evidence="7">Unannotated protein</fullName>
    </submittedName>
</protein>
<dbReference type="InterPro" id="IPR026466">
    <property type="entry name" value="Fim_isopep_form_D2_dom"/>
</dbReference>
<feature type="domain" description="SD-repeat containing protein B" evidence="6">
    <location>
        <begin position="2404"/>
        <end position="2513"/>
    </location>
</feature>
<dbReference type="InterPro" id="IPR033764">
    <property type="entry name" value="Sdr_B"/>
</dbReference>
<feature type="domain" description="DUF11" evidence="5">
    <location>
        <begin position="817"/>
        <end position="927"/>
    </location>
</feature>
<feature type="domain" description="DUF11" evidence="5">
    <location>
        <begin position="2519"/>
        <end position="2632"/>
    </location>
</feature>
<reference evidence="7" key="1">
    <citation type="submission" date="2020-05" db="EMBL/GenBank/DDBJ databases">
        <authorList>
            <person name="Chiriac C."/>
            <person name="Salcher M."/>
            <person name="Ghai R."/>
            <person name="Kavagutti S V."/>
        </authorList>
    </citation>
    <scope>NUCLEOTIDE SEQUENCE</scope>
</reference>
<evidence type="ECO:0000259" key="6">
    <source>
        <dbReference type="Pfam" id="PF17210"/>
    </source>
</evidence>
<evidence type="ECO:0000256" key="4">
    <source>
        <dbReference type="SAM" id="MobiDB-lite"/>
    </source>
</evidence>
<name>A0A6J6EA88_9ZZZZ</name>
<feature type="domain" description="DUF11" evidence="5">
    <location>
        <begin position="2641"/>
        <end position="2763"/>
    </location>
</feature>
<evidence type="ECO:0000256" key="2">
    <source>
        <dbReference type="ARBA" id="ARBA00022525"/>
    </source>
</evidence>
<dbReference type="Gene3D" id="2.60.40.740">
    <property type="match status" value="4"/>
</dbReference>
<feature type="region of interest" description="Disordered" evidence="4">
    <location>
        <begin position="967"/>
        <end position="988"/>
    </location>
</feature>
<feature type="domain" description="SD-repeat containing protein B" evidence="6">
    <location>
        <begin position="1912"/>
        <end position="1947"/>
    </location>
</feature>
<keyword evidence="2" id="KW-0964">Secreted</keyword>
<evidence type="ECO:0000259" key="5">
    <source>
        <dbReference type="Pfam" id="PF01345"/>
    </source>
</evidence>
<dbReference type="GO" id="GO:0005576">
    <property type="term" value="C:extracellular region"/>
    <property type="evidence" value="ECO:0007669"/>
    <property type="project" value="UniProtKB-SubCell"/>
</dbReference>
<dbReference type="EMBL" id="CAEZSR010000107">
    <property type="protein sequence ID" value="CAB4573211.1"/>
    <property type="molecule type" value="Genomic_DNA"/>
</dbReference>
<feature type="region of interest" description="Disordered" evidence="4">
    <location>
        <begin position="1"/>
        <end position="27"/>
    </location>
</feature>
<sequence>MSAQPPTAGHRITSTADRTDRTDARRRRRRTAAVLSLVAALLGSSLAGVVVDITVGVVADPFVPSAQAAGTPDIVLTKTTETEVLIGATTTVTLRACNPASQPDGYNLSFRDVVPSGASFVSGTPAPSRTVANLPLAGETTLIWENVSDLLTGTCSSISYTIDTNPDGNLATLRMGSTFATTGGAYVNTNAFFIPDFDSNGQPATDITGSDTDTPAITTISAFVAEKVAGNVGEGELLRGVHGARPVTYTVRVRNNPDAPTNDLTLVDVLPPSLEFLGCAYVGGVPGYSAGTDNTIDAPTNETPGAQTDEYVGSGRLAIGSATATCRRPSLIDTVGGSTHVTWTAADLGAAGDLAAGATLEITYLAGIPLRANTDTWPNGRPSASSLGQGRNLDNNSGPPTSETAAEPAVTNQLTATGTFIGPSTLGANPTINDSATATVTSEDLVVRKSASGQVVQGSVVTSTLVIQTGEYRTARDLVVVDTLPDGLCPLETTAWSVDCGTDAAATIDAGSGPQPAPFTAVENADGTWTLTWSHTAVPELQALPHDGTVTIVFRSRVRTHYFQNGAIEPGRPILNFDRLVNNVSISGLDDRRTVIDATTGDPEPDGVADNDVSSAAIDGIGPSIDKRVSARDGVLASGSFSNAGTGNAGDIGDACRDGSFTWVDNTTGFRPGDYVCFSLRATFPGNIDADAVQIVDMLPAKFDYVPGSARRVTGGGSPDDLANTTVTTNLSGANDTITFDVEGNSQVPSAPGGRTFHWTIAARVGDPTLSAAYDINANLMKMTTTNTAGDVFQYRDQSDLQWTEPQVKLDKTNGATGNVDGGDDVVYTIRLWNDGNVAAANAVVWDRLPTGITCADVTTSTPTATCSSNVLEWDAADIPSVAGPTTLGSAPVTLTYTVNLPDSVDPGRQYTNTAGVRTYQAATNATDSPQVYVPANNIDPTLTATNADQARDTSVITVVAATAAKTQQSSVNDAPSNPANASPGTGAETVTIGETITYTITATIPEGTSVLDARVTDALDDDLVLAATPTWVFDGVANDPAWSLHVSTPAVGANGTIRLDRTGTHTNAAGSGDDLLVLTIVARTSNAGTTVAGDAISNQGVFSYLPAPVIGTTRVDRSSNTVNATVREPNPTITKNENDADDIVSPSDTLTYTLTINNAGANVVRAHDLVIVDTLPVGVTVVNSGVAVVDGGTVAPDGGTWNATNRTITWNATTTPGKLASVAASGSTSLTYDVRIDNPAVSGAIFTNNVTLAASSLAGTATGERTTYASNATDTVTGPSASIAKSVSPSTATIGDTVTFTLDTTIPAGITVFDATILDTLGDGLDFLTFGGFSYVPATSAGCPSLAGAQGIAGQTANLDGSTTIGLWIDELTAPSANSCVVRATYNARLDSVYEPENTAVPGNATLSNSARIHWNNSGSIATAPATPPAAGSFARGSNLVTATVTVREPSIRIDKDVSQTPCDQTPGNTGDNDTCQTDVGSSHTYTLRITNQSTTWPAHDIVVVDAPDADLVNVVVPASAGAVTVVDGTAPNLEWLISTIAPNSSVTITYTADLAGSATLNDGEQVTNTADVTEYWAQPLATRVGDLAAEWRVYGQGGAGGDVAADTVTMTVGFPNVTVVKSALDDATDARAGVDFTWRIVATNQLAEPTAPAFGVDLSDVLPAGWVYATGTATVVTPYGSASVEPVCTPSCATPGATLRWNDVVTGSLQPLNPGANVTVTFDATPQSSLLTVGTTGTFDHVNTAGVPDAEDVTGATSNLDGDYTGPDDTESARIRRSDLSVTKTVTAGPYSFGSEVNWTITVANAGPDTATGVTVADILPASLVFVSTVSSTQGTYSSSTGIWTVGSVANGASQTLVIRTRLNVIGPITNRAEVQASNQWDLDSTPAAVTAVTNEDDDDTVTISASSTSLGDLVWYDIDGDGTADVGEPGIPGVRVRLESEGLDGTFGTTDDFLGPDGVPGGGDDIPVTEVLTNATGFYGFLDLPTGDYRVVIDTTTLPAGMANTFDDDGNEDSRSGIVTLTSSTGYLGADFGYTGTGSIGDTIWLDRDASGGATRQAGEPGIGGIDLTLMWGGFDGDLATTSDNVTHPVDTTDAGGQYLFDLLPAGPYRLTVDTADLLAGTTWSYDLDGIGTPAAITTSLTAGQDRADVDLSLAGTGSIGDRVWLDHDSDGVLDGSETGLGGIDVTVTWFGPNGVLGGGDDVVTTTTTDAGGLYLVDHLPAGAYRVTVDTADLPVGVGPTFDLDGTGTANTTALTLGSAQDRVDADFGYSGLASIGDRLWFDIDGDGADAPEPGDTPLAGVPLTITWSGPDTIVGTSDDVAITTATDATGSYLVGSLPNGPVRVAVDISGLPGFTSTYDGDGLVTLHTVTITLTDDDPGTAGIDEANRRDADTAFTGTGSIGDQLWIDADADGVLDGGETGLAGIDVTVRWAGLDGVAGTADDVVFTTTTGSDGRYLVERLPAGAYTVIVDTADLPAGLVNVADPDPTRDSRTSTTLVAGQNRTDMDFGYQFQADLSLQKSHGARFEVGTNGVYTIAVTNAGPAAATTPRVTDVLPAGLTYVSGTGTGIACAAVGQTVTCNLPTLAVNGTSTITLTVAVGRAAAPSVVNTASVTSPTFDPVPANNTDSDPTEVPLADLDITKRLDGTLANPTALYVLEATNLGPSPSGGPLVITDNLPAGLEFLSATSTNATCSAEGQLVTCRSTTAIRVGGRVTVELRVLVTATTGSQLVNSAQVSSESMTGSLPPTDPVTSNNTAATAATIVTAGLPATGAALLQQWLQLATWALGLGALALHLARRRLTDRRLTRPTDGAG</sequence>
<dbReference type="PANTHER" id="PTHR34819:SF3">
    <property type="entry name" value="CELL SURFACE PROTEIN"/>
    <property type="match status" value="1"/>
</dbReference>
<comment type="subcellular location">
    <subcellularLocation>
        <location evidence="1">Secreted</location>
    </subcellularLocation>
</comment>
<dbReference type="Gene3D" id="2.60.40.10">
    <property type="entry name" value="Immunoglobulins"/>
    <property type="match status" value="5"/>
</dbReference>
<gene>
    <name evidence="7" type="ORF">UFOPK1493_02538</name>
</gene>
<dbReference type="InterPro" id="IPR013783">
    <property type="entry name" value="Ig-like_fold"/>
</dbReference>
<evidence type="ECO:0000256" key="3">
    <source>
        <dbReference type="ARBA" id="ARBA00022729"/>
    </source>
</evidence>
<proteinExistence type="predicted"/>
<dbReference type="InterPro" id="IPR051172">
    <property type="entry name" value="Chlamydia_OmcB"/>
</dbReference>
<evidence type="ECO:0000313" key="7">
    <source>
        <dbReference type="EMBL" id="CAB4573211.1"/>
    </source>
</evidence>
<accession>A0A6J6EA88</accession>
<dbReference type="Pfam" id="PF17210">
    <property type="entry name" value="SdrD_B"/>
    <property type="match status" value="4"/>
</dbReference>
<feature type="domain" description="SD-repeat containing protein B" evidence="6">
    <location>
        <begin position="2042"/>
        <end position="2120"/>
    </location>
</feature>
<feature type="domain" description="DUF11" evidence="5">
    <location>
        <begin position="1781"/>
        <end position="1887"/>
    </location>
</feature>
<feature type="region of interest" description="Disordered" evidence="4">
    <location>
        <begin position="373"/>
        <end position="407"/>
    </location>
</feature>
<dbReference type="PANTHER" id="PTHR34819">
    <property type="entry name" value="LARGE CYSTEINE-RICH PERIPLASMIC PROTEIN OMCB"/>
    <property type="match status" value="1"/>
</dbReference>
<dbReference type="Pfam" id="PF01345">
    <property type="entry name" value="DUF11"/>
    <property type="match status" value="5"/>
</dbReference>
<dbReference type="Gene3D" id="2.60.40.3080">
    <property type="match status" value="1"/>
</dbReference>
<feature type="region of interest" description="Disordered" evidence="4">
    <location>
        <begin position="1746"/>
        <end position="1774"/>
    </location>
</feature>
<dbReference type="NCBIfam" id="TIGR01451">
    <property type="entry name" value="B_ant_repeat"/>
    <property type="match status" value="4"/>
</dbReference>